<dbReference type="InterPro" id="IPR029058">
    <property type="entry name" value="AB_hydrolase_fold"/>
</dbReference>
<dbReference type="AlphaFoldDB" id="A0A7J8G3P9"/>
<dbReference type="SUPFAM" id="SSF53474">
    <property type="entry name" value="alpha/beta-Hydrolases"/>
    <property type="match status" value="1"/>
</dbReference>
<dbReference type="Gene3D" id="3.40.50.1820">
    <property type="entry name" value="alpha/beta hydrolase"/>
    <property type="match status" value="1"/>
</dbReference>
<evidence type="ECO:0000313" key="1">
    <source>
        <dbReference type="EMBL" id="KAF6454580.1"/>
    </source>
</evidence>
<proteinExistence type="predicted"/>
<sequence>MRPPVRVARPRLPGRRCLKRKDASAFMVDPPTARGVAVVTLAYDVAPKGTLDHEVDQVTQSIVFIQRQYPCNAGIYLCRHSAGARLAAVMLLANWTERGVTPNFRGFFLVSGIYDLDPTVHTAGGRSEEQPTAAPGESFIRRVAGAPPHCRPRTLLPGGWEASFEELHDVDHFEAIWKLTQKDRVLPQIILKTIFQKY</sequence>
<keyword evidence="2" id="KW-1185">Reference proteome</keyword>
<reference evidence="1 2" key="1">
    <citation type="journal article" date="2020" name="Nature">
        <title>Six reference-quality genomes reveal evolution of bat adaptations.</title>
        <authorList>
            <person name="Jebb D."/>
            <person name="Huang Z."/>
            <person name="Pippel M."/>
            <person name="Hughes G.M."/>
            <person name="Lavrichenko K."/>
            <person name="Devanna P."/>
            <person name="Winkler S."/>
            <person name="Jermiin L.S."/>
            <person name="Skirmuntt E.C."/>
            <person name="Katzourakis A."/>
            <person name="Burkitt-Gray L."/>
            <person name="Ray D.A."/>
            <person name="Sullivan K.A.M."/>
            <person name="Roscito J.G."/>
            <person name="Kirilenko B.M."/>
            <person name="Davalos L.M."/>
            <person name="Corthals A.P."/>
            <person name="Power M.L."/>
            <person name="Jones G."/>
            <person name="Ransome R.D."/>
            <person name="Dechmann D.K.N."/>
            <person name="Locatelli A.G."/>
            <person name="Puechmaille S.J."/>
            <person name="Fedrigo O."/>
            <person name="Jarvis E.D."/>
            <person name="Hiller M."/>
            <person name="Vernes S.C."/>
            <person name="Myers E.W."/>
            <person name="Teeling E.C."/>
        </authorList>
    </citation>
    <scope>NUCLEOTIDE SEQUENCE [LARGE SCALE GENOMIC DNA]</scope>
    <source>
        <strain evidence="1">MRouAeg1</strain>
        <tissue evidence="1">Muscle</tissue>
    </source>
</reference>
<dbReference type="Proteomes" id="UP000593571">
    <property type="component" value="Unassembled WGS sequence"/>
</dbReference>
<protein>
    <submittedName>
        <fullName evidence="1">Arylformamidase</fullName>
    </submittedName>
</protein>
<comment type="caution">
    <text evidence="1">The sequence shown here is derived from an EMBL/GenBank/DDBJ whole genome shotgun (WGS) entry which is preliminary data.</text>
</comment>
<dbReference type="EMBL" id="JACASE010000006">
    <property type="protein sequence ID" value="KAF6454580.1"/>
    <property type="molecule type" value="Genomic_DNA"/>
</dbReference>
<evidence type="ECO:0000313" key="2">
    <source>
        <dbReference type="Proteomes" id="UP000593571"/>
    </source>
</evidence>
<accession>A0A7J8G3P9</accession>
<gene>
    <name evidence="1" type="ORF">HJG63_000424</name>
</gene>
<name>A0A7J8G3P9_ROUAE</name>
<organism evidence="1 2">
    <name type="scientific">Rousettus aegyptiacus</name>
    <name type="common">Egyptian fruit bat</name>
    <name type="synonym">Pteropus aegyptiacus</name>
    <dbReference type="NCBI Taxonomy" id="9407"/>
    <lineage>
        <taxon>Eukaryota</taxon>
        <taxon>Metazoa</taxon>
        <taxon>Chordata</taxon>
        <taxon>Craniata</taxon>
        <taxon>Vertebrata</taxon>
        <taxon>Euteleostomi</taxon>
        <taxon>Mammalia</taxon>
        <taxon>Eutheria</taxon>
        <taxon>Laurasiatheria</taxon>
        <taxon>Chiroptera</taxon>
        <taxon>Yinpterochiroptera</taxon>
        <taxon>Pteropodoidea</taxon>
        <taxon>Pteropodidae</taxon>
        <taxon>Rousettinae</taxon>
        <taxon>Rousettus</taxon>
    </lineage>
</organism>